<gene>
    <name evidence="4" type="ORF">QC815_05540</name>
</gene>
<name>A0ABU1GA68_9GAMM</name>
<accession>A0ABU1GA68</accession>
<protein>
    <recommendedName>
        <fullName evidence="6">Curlin associated repeat-containing protein</fullName>
    </recommendedName>
</protein>
<reference evidence="4 5" key="1">
    <citation type="submission" date="2023-04" db="EMBL/GenBank/DDBJ databases">
        <title>A long-awaited taxogenomic arrangement of the family Halomonadaceae.</title>
        <authorList>
            <person name="De La Haba R."/>
            <person name="Chuvochina M."/>
            <person name="Wittouck S."/>
            <person name="Arahal D.R."/>
            <person name="Sanchez-Porro C."/>
            <person name="Hugenholtz P."/>
            <person name="Ventosa A."/>
        </authorList>
    </citation>
    <scope>NUCLEOTIDE SEQUENCE [LARGE SCALE GENOMIC DNA]</scope>
    <source>
        <strain evidence="4 5">DSM 18042</strain>
    </source>
</reference>
<organism evidence="4 5">
    <name type="scientific">Vreelandella gomseomensis</name>
    <dbReference type="NCBI Taxonomy" id="370766"/>
    <lineage>
        <taxon>Bacteria</taxon>
        <taxon>Pseudomonadati</taxon>
        <taxon>Pseudomonadota</taxon>
        <taxon>Gammaproteobacteria</taxon>
        <taxon>Oceanospirillales</taxon>
        <taxon>Halomonadaceae</taxon>
        <taxon>Vreelandella</taxon>
    </lineage>
</organism>
<feature type="chain" id="PRO_5046706831" description="Curlin associated repeat-containing protein" evidence="3">
    <location>
        <begin position="23"/>
        <end position="240"/>
    </location>
</feature>
<evidence type="ECO:0000313" key="5">
    <source>
        <dbReference type="Proteomes" id="UP001269267"/>
    </source>
</evidence>
<dbReference type="InterPro" id="IPR009742">
    <property type="entry name" value="Curlin_rpt"/>
</dbReference>
<evidence type="ECO:0000256" key="3">
    <source>
        <dbReference type="SAM" id="SignalP"/>
    </source>
</evidence>
<keyword evidence="2 3" id="KW-0732">Signal</keyword>
<dbReference type="Proteomes" id="UP001269267">
    <property type="component" value="Unassembled WGS sequence"/>
</dbReference>
<dbReference type="EMBL" id="JARWAI010000003">
    <property type="protein sequence ID" value="MDR5874383.1"/>
    <property type="molecule type" value="Genomic_DNA"/>
</dbReference>
<evidence type="ECO:0000256" key="1">
    <source>
        <dbReference type="ARBA" id="ARBA00009766"/>
    </source>
</evidence>
<evidence type="ECO:0008006" key="6">
    <source>
        <dbReference type="Google" id="ProtNLM"/>
    </source>
</evidence>
<evidence type="ECO:0000256" key="2">
    <source>
        <dbReference type="ARBA" id="ARBA00022729"/>
    </source>
</evidence>
<dbReference type="RefSeq" id="WP_230445413.1">
    <property type="nucleotide sequence ID" value="NZ_JARWAI010000003.1"/>
</dbReference>
<proteinExistence type="inferred from homology"/>
<comment type="caution">
    <text evidence="4">The sequence shown here is derived from an EMBL/GenBank/DDBJ whole genome shotgun (WGS) entry which is preliminary data.</text>
</comment>
<feature type="signal peptide" evidence="3">
    <location>
        <begin position="1"/>
        <end position="22"/>
    </location>
</feature>
<evidence type="ECO:0000313" key="4">
    <source>
        <dbReference type="EMBL" id="MDR5874383.1"/>
    </source>
</evidence>
<dbReference type="Pfam" id="PF07012">
    <property type="entry name" value="Curlin_rpt"/>
    <property type="match status" value="2"/>
</dbReference>
<keyword evidence="5" id="KW-1185">Reference proteome</keyword>
<comment type="similarity">
    <text evidence="1">Belongs to the CsgA/CsgB family.</text>
</comment>
<sequence>MKLQLTTIAAAVAIALSSASFAQTTPSTTFNGSINTIDTMAGYTKGSGAGSDSYITQTAGSDDNVNNVTQWGTQYSRITQTGDRNRVTVVQDDEVGVAKVSPGFNESIVRQEGNDNKVKLNQLGEYNDSWIKQDGSDNDSLVEQDGNRNDSYISSVGNGNIDRVYQGGNELDSHILTDGNRNFTKITQTGEGHDSFVRTVGNDNRQIVSQSGVGGLSNGQHFSQILTTGSGNTNSVYQGY</sequence>